<name>A0A381VNN9_9ZZZZ</name>
<feature type="non-terminal residue" evidence="1">
    <location>
        <position position="1"/>
    </location>
</feature>
<sequence length="42" mass="4659">VLVIKNRRDEGLKMLRFFAVVATIFAFGSVCSASDIPETNWG</sequence>
<protein>
    <submittedName>
        <fullName evidence="1">Uncharacterized protein</fullName>
    </submittedName>
</protein>
<feature type="non-terminal residue" evidence="1">
    <location>
        <position position="42"/>
    </location>
</feature>
<accession>A0A381VNN9</accession>
<evidence type="ECO:0000313" key="1">
    <source>
        <dbReference type="EMBL" id="SVA41681.1"/>
    </source>
</evidence>
<proteinExistence type="predicted"/>
<dbReference type="EMBL" id="UINC01009288">
    <property type="protein sequence ID" value="SVA41681.1"/>
    <property type="molecule type" value="Genomic_DNA"/>
</dbReference>
<dbReference type="AlphaFoldDB" id="A0A381VNN9"/>
<gene>
    <name evidence="1" type="ORF">METZ01_LOCUS94535</name>
</gene>
<organism evidence="1">
    <name type="scientific">marine metagenome</name>
    <dbReference type="NCBI Taxonomy" id="408172"/>
    <lineage>
        <taxon>unclassified sequences</taxon>
        <taxon>metagenomes</taxon>
        <taxon>ecological metagenomes</taxon>
    </lineage>
</organism>
<reference evidence="1" key="1">
    <citation type="submission" date="2018-05" db="EMBL/GenBank/DDBJ databases">
        <authorList>
            <person name="Lanie J.A."/>
            <person name="Ng W.-L."/>
            <person name="Kazmierczak K.M."/>
            <person name="Andrzejewski T.M."/>
            <person name="Davidsen T.M."/>
            <person name="Wayne K.J."/>
            <person name="Tettelin H."/>
            <person name="Glass J.I."/>
            <person name="Rusch D."/>
            <person name="Podicherti R."/>
            <person name="Tsui H.-C.T."/>
            <person name="Winkler M.E."/>
        </authorList>
    </citation>
    <scope>NUCLEOTIDE SEQUENCE</scope>
</reference>